<name>A0A7Y0L2R2_9FIRM</name>
<dbReference type="Proteomes" id="UP000533476">
    <property type="component" value="Unassembled WGS sequence"/>
</dbReference>
<keyword evidence="2" id="KW-1185">Reference proteome</keyword>
<organism evidence="1 2">
    <name type="scientific">Sulfobacillus harzensis</name>
    <dbReference type="NCBI Taxonomy" id="2729629"/>
    <lineage>
        <taxon>Bacteria</taxon>
        <taxon>Bacillati</taxon>
        <taxon>Bacillota</taxon>
        <taxon>Clostridia</taxon>
        <taxon>Eubacteriales</taxon>
        <taxon>Clostridiales Family XVII. Incertae Sedis</taxon>
        <taxon>Sulfobacillus</taxon>
    </lineage>
</organism>
<evidence type="ECO:0000313" key="1">
    <source>
        <dbReference type="EMBL" id="NMP22223.1"/>
    </source>
</evidence>
<evidence type="ECO:0000313" key="2">
    <source>
        <dbReference type="Proteomes" id="UP000533476"/>
    </source>
</evidence>
<accession>A0A7Y0L2R2</accession>
<sequence length="55" mass="6196">MYGHWEQVIVGTLLAIRDIVDEVTEAGRDREDAMQDVIELIENNPALLDALEEVS</sequence>
<proteinExistence type="predicted"/>
<reference evidence="1 2" key="1">
    <citation type="submission" date="2020-04" db="EMBL/GenBank/DDBJ databases">
        <authorList>
            <person name="Zhang R."/>
            <person name="Schippers A."/>
        </authorList>
    </citation>
    <scope>NUCLEOTIDE SEQUENCE [LARGE SCALE GENOMIC DNA]</scope>
    <source>
        <strain evidence="1 2">DSM 109850</strain>
    </source>
</reference>
<dbReference type="RefSeq" id="WP_169098327.1">
    <property type="nucleotide sequence ID" value="NZ_JABBVZ010000018.1"/>
</dbReference>
<dbReference type="EMBL" id="JABBVZ010000018">
    <property type="protein sequence ID" value="NMP22223.1"/>
    <property type="molecule type" value="Genomic_DNA"/>
</dbReference>
<dbReference type="AlphaFoldDB" id="A0A7Y0L2R2"/>
<comment type="caution">
    <text evidence="1">The sequence shown here is derived from an EMBL/GenBank/DDBJ whole genome shotgun (WGS) entry which is preliminary data.</text>
</comment>
<protein>
    <submittedName>
        <fullName evidence="1">Uncharacterized protein</fullName>
    </submittedName>
</protein>
<gene>
    <name evidence="1" type="ORF">HIJ39_07640</name>
</gene>